<organism evidence="1">
    <name type="scientific">marine sediment metagenome</name>
    <dbReference type="NCBI Taxonomy" id="412755"/>
    <lineage>
        <taxon>unclassified sequences</taxon>
        <taxon>metagenomes</taxon>
        <taxon>ecological metagenomes</taxon>
    </lineage>
</organism>
<name>X0XJ96_9ZZZZ</name>
<dbReference type="InterPro" id="IPR036866">
    <property type="entry name" value="RibonucZ/Hydroxyglut_hydro"/>
</dbReference>
<sequence length="78" mass="8410">GNFTIDAAAASRVCDKLAPKVVIPMHFKNDRCPGFPVAGVEDFTRGRQQVKVSDGSETAIKKEQLPATTETIVLRPAL</sequence>
<protein>
    <recommendedName>
        <fullName evidence="2">Metallo-beta-lactamase domain-containing protein</fullName>
    </recommendedName>
</protein>
<dbReference type="EMBL" id="BARS01034681">
    <property type="protein sequence ID" value="GAG25026.1"/>
    <property type="molecule type" value="Genomic_DNA"/>
</dbReference>
<dbReference type="AlphaFoldDB" id="X0XJ96"/>
<evidence type="ECO:0008006" key="2">
    <source>
        <dbReference type="Google" id="ProtNLM"/>
    </source>
</evidence>
<proteinExistence type="predicted"/>
<evidence type="ECO:0000313" key="1">
    <source>
        <dbReference type="EMBL" id="GAG25026.1"/>
    </source>
</evidence>
<comment type="caution">
    <text evidence="1">The sequence shown here is derived from an EMBL/GenBank/DDBJ whole genome shotgun (WGS) entry which is preliminary data.</text>
</comment>
<accession>X0XJ96</accession>
<feature type="non-terminal residue" evidence="1">
    <location>
        <position position="1"/>
    </location>
</feature>
<gene>
    <name evidence="1" type="ORF">S01H1_53551</name>
</gene>
<reference evidence="1" key="1">
    <citation type="journal article" date="2014" name="Front. Microbiol.">
        <title>High frequency of phylogenetically diverse reductive dehalogenase-homologous genes in deep subseafloor sedimentary metagenomes.</title>
        <authorList>
            <person name="Kawai M."/>
            <person name="Futagami T."/>
            <person name="Toyoda A."/>
            <person name="Takaki Y."/>
            <person name="Nishi S."/>
            <person name="Hori S."/>
            <person name="Arai W."/>
            <person name="Tsubouchi T."/>
            <person name="Morono Y."/>
            <person name="Uchiyama I."/>
            <person name="Ito T."/>
            <person name="Fujiyama A."/>
            <person name="Inagaki F."/>
            <person name="Takami H."/>
        </authorList>
    </citation>
    <scope>NUCLEOTIDE SEQUENCE</scope>
    <source>
        <strain evidence="1">Expedition CK06-06</strain>
    </source>
</reference>
<dbReference type="Gene3D" id="3.60.15.10">
    <property type="entry name" value="Ribonuclease Z/Hydroxyacylglutathione hydrolase-like"/>
    <property type="match status" value="1"/>
</dbReference>